<reference evidence="2 3" key="1">
    <citation type="submission" date="2021-08" db="EMBL/GenBank/DDBJ databases">
        <title>Draft Genome Sequence of Phanerochaete sordida strain YK-624.</title>
        <authorList>
            <person name="Mori T."/>
            <person name="Dohra H."/>
            <person name="Suzuki T."/>
            <person name="Kawagishi H."/>
            <person name="Hirai H."/>
        </authorList>
    </citation>
    <scope>NUCLEOTIDE SEQUENCE [LARGE SCALE GENOMIC DNA]</scope>
    <source>
        <strain evidence="2 3">YK-624</strain>
    </source>
</reference>
<protein>
    <submittedName>
        <fullName evidence="2">Uncharacterized protein</fullName>
    </submittedName>
</protein>
<name>A0A9P3L9G1_9APHY</name>
<keyword evidence="3" id="KW-1185">Reference proteome</keyword>
<evidence type="ECO:0000313" key="2">
    <source>
        <dbReference type="EMBL" id="GJE85948.1"/>
    </source>
</evidence>
<evidence type="ECO:0000313" key="3">
    <source>
        <dbReference type="Proteomes" id="UP000703269"/>
    </source>
</evidence>
<proteinExistence type="predicted"/>
<feature type="compositionally biased region" description="Polar residues" evidence="1">
    <location>
        <begin position="222"/>
        <end position="231"/>
    </location>
</feature>
<gene>
    <name evidence="2" type="ORF">PsYK624_020280</name>
</gene>
<feature type="region of interest" description="Disordered" evidence="1">
    <location>
        <begin position="107"/>
        <end position="231"/>
    </location>
</feature>
<dbReference type="Proteomes" id="UP000703269">
    <property type="component" value="Unassembled WGS sequence"/>
</dbReference>
<dbReference type="EMBL" id="BPQB01000003">
    <property type="protein sequence ID" value="GJE85948.1"/>
    <property type="molecule type" value="Genomic_DNA"/>
</dbReference>
<accession>A0A9P3L9G1</accession>
<feature type="compositionally biased region" description="Polar residues" evidence="1">
    <location>
        <begin position="154"/>
        <end position="163"/>
    </location>
</feature>
<feature type="compositionally biased region" description="Low complexity" evidence="1">
    <location>
        <begin position="10"/>
        <end position="49"/>
    </location>
</feature>
<comment type="caution">
    <text evidence="2">The sequence shown here is derived from an EMBL/GenBank/DDBJ whole genome shotgun (WGS) entry which is preliminary data.</text>
</comment>
<dbReference type="OrthoDB" id="3270653at2759"/>
<evidence type="ECO:0000256" key="1">
    <source>
        <dbReference type="SAM" id="MobiDB-lite"/>
    </source>
</evidence>
<feature type="region of interest" description="Disordered" evidence="1">
    <location>
        <begin position="1"/>
        <end position="65"/>
    </location>
</feature>
<sequence length="231" mass="24853">MNRSASGPISRPQSAQSRSRGASASRGRRFSQISDSPTTGSGFTTRSRSASYYGGPPHRPGNNVQIILPAPLAPQAAYAGDAQAMYNIPQMSRSSVFADQWLTAGNNERNSTYDDAADMPRVESRSQSRHRVTASVPNAPPNPAPSSTFRRAASQHSPASRSRSTLRKQSHDGGAVPEVPPKHSHLADLAESAYEDDAARGRSRAQTRLETIPSGQIPPPSTYSQPYLEQQ</sequence>
<dbReference type="AlphaFoldDB" id="A0A9P3L9G1"/>
<organism evidence="2 3">
    <name type="scientific">Phanerochaete sordida</name>
    <dbReference type="NCBI Taxonomy" id="48140"/>
    <lineage>
        <taxon>Eukaryota</taxon>
        <taxon>Fungi</taxon>
        <taxon>Dikarya</taxon>
        <taxon>Basidiomycota</taxon>
        <taxon>Agaricomycotina</taxon>
        <taxon>Agaricomycetes</taxon>
        <taxon>Polyporales</taxon>
        <taxon>Phanerochaetaceae</taxon>
        <taxon>Phanerochaete</taxon>
    </lineage>
</organism>